<reference evidence="1" key="1">
    <citation type="submission" date="2020-03" db="EMBL/GenBank/DDBJ databases">
        <title>The deep terrestrial virosphere.</title>
        <authorList>
            <person name="Holmfeldt K."/>
            <person name="Nilsson E."/>
            <person name="Simone D."/>
            <person name="Lopez-Fernandez M."/>
            <person name="Wu X."/>
            <person name="de Brujin I."/>
            <person name="Lundin D."/>
            <person name="Andersson A."/>
            <person name="Bertilsson S."/>
            <person name="Dopson M."/>
        </authorList>
    </citation>
    <scope>NUCLEOTIDE SEQUENCE</scope>
    <source>
        <strain evidence="1">MM415B02689</strain>
    </source>
</reference>
<proteinExistence type="predicted"/>
<sequence length="82" mass="9718">MKKYKSLSFEKGEYRGVKIHLTLNDVKKAHNVLKSIPQLRTITINGKKYYVVGLQGRGFMEIYKYRGKYFDRETKQEVIICQ</sequence>
<gene>
    <name evidence="1" type="ORF">MM415B02689_0010</name>
</gene>
<protein>
    <submittedName>
        <fullName evidence="1">Uncharacterized protein</fullName>
    </submittedName>
</protein>
<accession>A0A6M3L2I1</accession>
<name>A0A6M3L2I1_9ZZZZ</name>
<organism evidence="1">
    <name type="scientific">viral metagenome</name>
    <dbReference type="NCBI Taxonomy" id="1070528"/>
    <lineage>
        <taxon>unclassified sequences</taxon>
        <taxon>metagenomes</taxon>
        <taxon>organismal metagenomes</taxon>
    </lineage>
</organism>
<dbReference type="EMBL" id="MT142803">
    <property type="protein sequence ID" value="QJA88776.1"/>
    <property type="molecule type" value="Genomic_DNA"/>
</dbReference>
<evidence type="ECO:0000313" key="1">
    <source>
        <dbReference type="EMBL" id="QJA88776.1"/>
    </source>
</evidence>
<dbReference type="AlphaFoldDB" id="A0A6M3L2I1"/>